<proteinExistence type="inferred from homology"/>
<dbReference type="OrthoDB" id="1924787at2759"/>
<accession>E1ZS95</accession>
<keyword evidence="6" id="KW-1185">Reference proteome</keyword>
<dbReference type="GO" id="GO:0016757">
    <property type="term" value="F:glycosyltransferase activity"/>
    <property type="evidence" value="ECO:0007669"/>
    <property type="project" value="InterPro"/>
</dbReference>
<dbReference type="GeneID" id="17350635"/>
<evidence type="ECO:0000256" key="1">
    <source>
        <dbReference type="ARBA" id="ARBA00004323"/>
    </source>
</evidence>
<dbReference type="InterPro" id="IPR004263">
    <property type="entry name" value="Exostosin"/>
</dbReference>
<name>E1ZS95_CHLVA</name>
<gene>
    <name evidence="5" type="ORF">CHLNCDRAFT_141180</name>
</gene>
<organism evidence="6">
    <name type="scientific">Chlorella variabilis</name>
    <name type="common">Green alga</name>
    <dbReference type="NCBI Taxonomy" id="554065"/>
    <lineage>
        <taxon>Eukaryota</taxon>
        <taxon>Viridiplantae</taxon>
        <taxon>Chlorophyta</taxon>
        <taxon>core chlorophytes</taxon>
        <taxon>Trebouxiophyceae</taxon>
        <taxon>Chlorellales</taxon>
        <taxon>Chlorellaceae</taxon>
        <taxon>Chlorella clade</taxon>
        <taxon>Chlorella</taxon>
    </lineage>
</organism>
<dbReference type="EMBL" id="GL433866">
    <property type="protein sequence ID" value="EFN51266.1"/>
    <property type="molecule type" value="Genomic_DNA"/>
</dbReference>
<dbReference type="PANTHER" id="PTHR11062">
    <property type="entry name" value="EXOSTOSIN HEPARAN SULFATE GLYCOSYLTRANSFERASE -RELATED"/>
    <property type="match status" value="1"/>
</dbReference>
<evidence type="ECO:0000259" key="4">
    <source>
        <dbReference type="Pfam" id="PF03016"/>
    </source>
</evidence>
<dbReference type="InParanoid" id="E1ZS95"/>
<dbReference type="AlphaFoldDB" id="E1ZS95"/>
<comment type="similarity">
    <text evidence="2">Belongs to the glycosyltransferase 47 family.</text>
</comment>
<reference evidence="5 6" key="1">
    <citation type="journal article" date="2010" name="Plant Cell">
        <title>The Chlorella variabilis NC64A genome reveals adaptation to photosymbiosis, coevolution with viruses, and cryptic sex.</title>
        <authorList>
            <person name="Blanc G."/>
            <person name="Duncan G."/>
            <person name="Agarkova I."/>
            <person name="Borodovsky M."/>
            <person name="Gurnon J."/>
            <person name="Kuo A."/>
            <person name="Lindquist E."/>
            <person name="Lucas S."/>
            <person name="Pangilinan J."/>
            <person name="Polle J."/>
            <person name="Salamov A."/>
            <person name="Terry A."/>
            <person name="Yamada T."/>
            <person name="Dunigan D.D."/>
            <person name="Grigoriev I.V."/>
            <person name="Claverie J.M."/>
            <person name="Van Etten J.L."/>
        </authorList>
    </citation>
    <scope>NUCLEOTIDE SEQUENCE [LARGE SCALE GENOMIC DNA]</scope>
    <source>
        <strain evidence="5 6">NC64A</strain>
    </source>
</reference>
<dbReference type="Pfam" id="PF03016">
    <property type="entry name" value="Exostosin_GT47"/>
    <property type="match status" value="1"/>
</dbReference>
<evidence type="ECO:0000256" key="3">
    <source>
        <dbReference type="ARBA" id="ARBA00023034"/>
    </source>
</evidence>
<protein>
    <recommendedName>
        <fullName evidence="4">Exostosin GT47 domain-containing protein</fullName>
    </recommendedName>
</protein>
<evidence type="ECO:0000313" key="5">
    <source>
        <dbReference type="EMBL" id="EFN51266.1"/>
    </source>
</evidence>
<keyword evidence="3" id="KW-0333">Golgi apparatus</keyword>
<dbReference type="KEGG" id="cvr:CHLNCDRAFT_141180"/>
<evidence type="ECO:0000313" key="6">
    <source>
        <dbReference type="Proteomes" id="UP000008141"/>
    </source>
</evidence>
<dbReference type="Proteomes" id="UP000008141">
    <property type="component" value="Unassembled WGS sequence"/>
</dbReference>
<comment type="subcellular location">
    <subcellularLocation>
        <location evidence="1">Golgi apparatus membrane</location>
        <topology evidence="1">Single-pass type II membrane protein</topology>
    </subcellularLocation>
</comment>
<dbReference type="OMA" id="NWNTPPV"/>
<dbReference type="eggNOG" id="KOG1021">
    <property type="taxonomic scope" value="Eukaryota"/>
</dbReference>
<feature type="domain" description="Exostosin GT47" evidence="4">
    <location>
        <begin position="56"/>
        <end position="355"/>
    </location>
</feature>
<dbReference type="InterPro" id="IPR040911">
    <property type="entry name" value="Exostosin_GT47"/>
</dbReference>
<evidence type="ECO:0000256" key="2">
    <source>
        <dbReference type="ARBA" id="ARBA00010271"/>
    </source>
</evidence>
<dbReference type="GO" id="GO:0000139">
    <property type="term" value="C:Golgi membrane"/>
    <property type="evidence" value="ECO:0007669"/>
    <property type="project" value="UniProtKB-SubCell"/>
</dbReference>
<dbReference type="PANTHER" id="PTHR11062:SF376">
    <property type="entry name" value="EXOSTOSIN FAMILY PROTEIN"/>
    <property type="match status" value="1"/>
</dbReference>
<dbReference type="RefSeq" id="XP_005843368.1">
    <property type="nucleotide sequence ID" value="XM_005843306.1"/>
</dbReference>
<sequence length="404" mass="45745">MQGKKCEVEENRCFLQCSGRGKCQDAFCHCQPPYFSLGCSRSKVYPANHSRPSPVNFKIYMYELSAQLAYDLDLASGPEEDHIHLAHHKFIEQLLMSPVRTEDPSEANLFFVPALSWSYGGNALNAVHLDLVADHIASHYPYWNRSQGRDHIFWLTNDRGACALTGRTEAAIKLTHFGLNTINISVGWGPGAATNPENACYNPLRDVVAPPFDDMARELMEVSRKLSVEDIIAAKTSLFFFSGAVSNDSEYSGNTRQLLRELVKRWNDPEIIFETEGDTGLGDYVKRLRASKFCPAVFGYGFGMRLLTCVFSGSVPLVIQERVAQPLEDLLPYETFSLRLNNGHLPDLPRILRSITDQQYQRLVQGLVRYRDAFHWEPAAGGKAFEYTIASLRRRHLNFKSLYY</sequence>